<sequence length="38" mass="4661">MLTFTKSTKLTYYIWSLHHQRGDYDTVQYPLKSKIIKR</sequence>
<evidence type="ECO:0000313" key="1">
    <source>
        <dbReference type="EMBL" id="SFV50314.1"/>
    </source>
</evidence>
<reference evidence="1" key="1">
    <citation type="submission" date="2016-10" db="EMBL/GenBank/DDBJ databases">
        <authorList>
            <person name="de Groot N.N."/>
        </authorList>
    </citation>
    <scope>NUCLEOTIDE SEQUENCE</scope>
</reference>
<dbReference type="EMBL" id="FPHC01000009">
    <property type="protein sequence ID" value="SFV50314.1"/>
    <property type="molecule type" value="Genomic_DNA"/>
</dbReference>
<protein>
    <submittedName>
        <fullName evidence="1">Uncharacterized protein</fullName>
    </submittedName>
</protein>
<accession>A0A1W1B9W1</accession>
<dbReference type="AlphaFoldDB" id="A0A1W1B9W1"/>
<proteinExistence type="predicted"/>
<name>A0A1W1B9W1_9ZZZZ</name>
<organism evidence="1">
    <name type="scientific">hydrothermal vent metagenome</name>
    <dbReference type="NCBI Taxonomy" id="652676"/>
    <lineage>
        <taxon>unclassified sequences</taxon>
        <taxon>metagenomes</taxon>
        <taxon>ecological metagenomes</taxon>
    </lineage>
</organism>
<gene>
    <name evidence="1" type="ORF">MNB_SV-6-1239</name>
</gene>